<feature type="compositionally biased region" description="Polar residues" evidence="1">
    <location>
        <begin position="46"/>
        <end position="66"/>
    </location>
</feature>
<evidence type="ECO:0000313" key="3">
    <source>
        <dbReference type="Proteomes" id="UP000799777"/>
    </source>
</evidence>
<comment type="caution">
    <text evidence="2">The sequence shown here is derived from an EMBL/GenBank/DDBJ whole genome shotgun (WGS) entry which is preliminary data.</text>
</comment>
<sequence>MRSESIPQGQGTCKSARTRRRKAVKRAAEASEESGVTSAPVEIPATPTTGTNLKPTANAPIVNSPQVLTITDADVANSRTMTKVPMPIKKIPAQFGTPQSTKVNVSKQGPLAGGAILKGTRKTSASSASSALSNDSRKKRKAKAKLQVNTEGWTIIPTVNKDESAQELPFYRHKCAVQSG</sequence>
<accession>A0A9P4H954</accession>
<feature type="compositionally biased region" description="Basic residues" evidence="1">
    <location>
        <begin position="16"/>
        <end position="25"/>
    </location>
</feature>
<proteinExistence type="predicted"/>
<name>A0A9P4H954_9PLEO</name>
<gene>
    <name evidence="2" type="ORF">EK21DRAFT_111671</name>
</gene>
<evidence type="ECO:0000256" key="1">
    <source>
        <dbReference type="SAM" id="MobiDB-lite"/>
    </source>
</evidence>
<feature type="region of interest" description="Disordered" evidence="1">
    <location>
        <begin position="99"/>
        <end position="146"/>
    </location>
</feature>
<feature type="compositionally biased region" description="Low complexity" evidence="1">
    <location>
        <begin position="124"/>
        <end position="133"/>
    </location>
</feature>
<dbReference type="EMBL" id="ML978188">
    <property type="protein sequence ID" value="KAF2030581.1"/>
    <property type="molecule type" value="Genomic_DNA"/>
</dbReference>
<feature type="region of interest" description="Disordered" evidence="1">
    <location>
        <begin position="1"/>
        <end position="66"/>
    </location>
</feature>
<protein>
    <submittedName>
        <fullName evidence="2">Uncharacterized protein</fullName>
    </submittedName>
</protein>
<reference evidence="2" key="1">
    <citation type="journal article" date="2020" name="Stud. Mycol.">
        <title>101 Dothideomycetes genomes: a test case for predicting lifestyles and emergence of pathogens.</title>
        <authorList>
            <person name="Haridas S."/>
            <person name="Albert R."/>
            <person name="Binder M."/>
            <person name="Bloem J."/>
            <person name="Labutti K."/>
            <person name="Salamov A."/>
            <person name="Andreopoulos B."/>
            <person name="Baker S."/>
            <person name="Barry K."/>
            <person name="Bills G."/>
            <person name="Bluhm B."/>
            <person name="Cannon C."/>
            <person name="Castanera R."/>
            <person name="Culley D."/>
            <person name="Daum C."/>
            <person name="Ezra D."/>
            <person name="Gonzalez J."/>
            <person name="Henrissat B."/>
            <person name="Kuo A."/>
            <person name="Liang C."/>
            <person name="Lipzen A."/>
            <person name="Lutzoni F."/>
            <person name="Magnuson J."/>
            <person name="Mondo S."/>
            <person name="Nolan M."/>
            <person name="Ohm R."/>
            <person name="Pangilinan J."/>
            <person name="Park H.-J."/>
            <person name="Ramirez L."/>
            <person name="Alfaro M."/>
            <person name="Sun H."/>
            <person name="Tritt A."/>
            <person name="Yoshinaga Y."/>
            <person name="Zwiers L.-H."/>
            <person name="Turgeon B."/>
            <person name="Goodwin S."/>
            <person name="Spatafora J."/>
            <person name="Crous P."/>
            <person name="Grigoriev I."/>
        </authorList>
    </citation>
    <scope>NUCLEOTIDE SEQUENCE</scope>
    <source>
        <strain evidence="2">CBS 110217</strain>
    </source>
</reference>
<dbReference type="AlphaFoldDB" id="A0A9P4H954"/>
<feature type="compositionally biased region" description="Polar residues" evidence="1">
    <location>
        <begin position="1"/>
        <end position="13"/>
    </location>
</feature>
<evidence type="ECO:0000313" key="2">
    <source>
        <dbReference type="EMBL" id="KAF2030581.1"/>
    </source>
</evidence>
<organism evidence="2 3">
    <name type="scientific">Setomelanomma holmii</name>
    <dbReference type="NCBI Taxonomy" id="210430"/>
    <lineage>
        <taxon>Eukaryota</taxon>
        <taxon>Fungi</taxon>
        <taxon>Dikarya</taxon>
        <taxon>Ascomycota</taxon>
        <taxon>Pezizomycotina</taxon>
        <taxon>Dothideomycetes</taxon>
        <taxon>Pleosporomycetidae</taxon>
        <taxon>Pleosporales</taxon>
        <taxon>Pleosporineae</taxon>
        <taxon>Phaeosphaeriaceae</taxon>
        <taxon>Setomelanomma</taxon>
    </lineage>
</organism>
<keyword evidence="3" id="KW-1185">Reference proteome</keyword>
<dbReference type="Proteomes" id="UP000799777">
    <property type="component" value="Unassembled WGS sequence"/>
</dbReference>